<keyword evidence="1" id="KW-0413">Isomerase</keyword>
<dbReference type="GO" id="GO:0140098">
    <property type="term" value="F:catalytic activity, acting on RNA"/>
    <property type="evidence" value="ECO:0007669"/>
    <property type="project" value="UniProtKB-ARBA"/>
</dbReference>
<dbReference type="SUPFAM" id="SSF55120">
    <property type="entry name" value="Pseudouridine synthase"/>
    <property type="match status" value="1"/>
</dbReference>
<dbReference type="GO" id="GO:0009982">
    <property type="term" value="F:pseudouridine synthase activity"/>
    <property type="evidence" value="ECO:0007669"/>
    <property type="project" value="InterPro"/>
</dbReference>
<dbReference type="EMBL" id="JAUOPB010000164">
    <property type="protein sequence ID" value="MDO6425031.1"/>
    <property type="molecule type" value="Genomic_DNA"/>
</dbReference>
<gene>
    <name evidence="2" type="ORF">Q4521_21295</name>
</gene>
<dbReference type="PANTHER" id="PTHR11142">
    <property type="entry name" value="PSEUDOURIDYLATE SYNTHASE"/>
    <property type="match status" value="1"/>
</dbReference>
<organism evidence="2 3">
    <name type="scientific">Saccharophagus degradans</name>
    <dbReference type="NCBI Taxonomy" id="86304"/>
    <lineage>
        <taxon>Bacteria</taxon>
        <taxon>Pseudomonadati</taxon>
        <taxon>Pseudomonadota</taxon>
        <taxon>Gammaproteobacteria</taxon>
        <taxon>Cellvibrionales</taxon>
        <taxon>Cellvibrionaceae</taxon>
        <taxon>Saccharophagus</taxon>
    </lineage>
</organism>
<protein>
    <submittedName>
        <fullName evidence="2">tRNA pseudouridine(38-40) synthase TruA</fullName>
    </submittedName>
</protein>
<dbReference type="PANTHER" id="PTHR11142:SF0">
    <property type="entry name" value="TRNA PSEUDOURIDINE SYNTHASE-LIKE 1"/>
    <property type="match status" value="1"/>
</dbReference>
<dbReference type="AlphaFoldDB" id="A0AAW7XBK2"/>
<evidence type="ECO:0000313" key="2">
    <source>
        <dbReference type="EMBL" id="MDO6425031.1"/>
    </source>
</evidence>
<name>A0AAW7XBK2_9GAMM</name>
<feature type="non-terminal residue" evidence="2">
    <location>
        <position position="1"/>
    </location>
</feature>
<dbReference type="GO" id="GO:0003723">
    <property type="term" value="F:RNA binding"/>
    <property type="evidence" value="ECO:0007669"/>
    <property type="project" value="InterPro"/>
</dbReference>
<sequence length="96" mass="10812">AISVQEVVQKALTTLLRSPIEVVAAGRPDAGVHAAQMFIHFDTDLELDSDVYCYKMNSLLPDDIVFSKIFKVHSQAHTRFDALKRSYEYKILLGKS</sequence>
<dbReference type="Gene3D" id="3.30.70.580">
    <property type="entry name" value="Pseudouridine synthase I, catalytic domain, N-terminal subdomain"/>
    <property type="match status" value="1"/>
</dbReference>
<dbReference type="InterPro" id="IPR001406">
    <property type="entry name" value="PsdUridine_synth_TruA"/>
</dbReference>
<dbReference type="GO" id="GO:0031119">
    <property type="term" value="P:tRNA pseudouridine synthesis"/>
    <property type="evidence" value="ECO:0007669"/>
    <property type="project" value="TreeGrafter"/>
</dbReference>
<feature type="non-terminal residue" evidence="2">
    <location>
        <position position="96"/>
    </location>
</feature>
<dbReference type="InterPro" id="IPR020094">
    <property type="entry name" value="TruA/RsuA/RluB/E/F_N"/>
</dbReference>
<evidence type="ECO:0000256" key="1">
    <source>
        <dbReference type="ARBA" id="ARBA00023235"/>
    </source>
</evidence>
<dbReference type="Proteomes" id="UP001169760">
    <property type="component" value="Unassembled WGS sequence"/>
</dbReference>
<reference evidence="2" key="1">
    <citation type="submission" date="2023-07" db="EMBL/GenBank/DDBJ databases">
        <title>Genome content predicts the carbon catabolic preferences of heterotrophic bacteria.</title>
        <authorList>
            <person name="Gralka M."/>
        </authorList>
    </citation>
    <scope>NUCLEOTIDE SEQUENCE</scope>
    <source>
        <strain evidence="2">I3M17_2</strain>
    </source>
</reference>
<proteinExistence type="predicted"/>
<evidence type="ECO:0000313" key="3">
    <source>
        <dbReference type="Proteomes" id="UP001169760"/>
    </source>
</evidence>
<dbReference type="InterPro" id="IPR020103">
    <property type="entry name" value="PsdUridine_synth_cat_dom_sf"/>
</dbReference>
<comment type="caution">
    <text evidence="2">The sequence shown here is derived from an EMBL/GenBank/DDBJ whole genome shotgun (WGS) entry which is preliminary data.</text>
</comment>
<accession>A0AAW7XBK2</accession>